<evidence type="ECO:0000313" key="3">
    <source>
        <dbReference type="EMBL" id="NEM97009.1"/>
    </source>
</evidence>
<dbReference type="InterPro" id="IPR013785">
    <property type="entry name" value="Aldolase_TIM"/>
</dbReference>
<dbReference type="InterPro" id="IPR006218">
    <property type="entry name" value="DAHP1/KDSA"/>
</dbReference>
<keyword evidence="4" id="KW-1185">Reference proteome</keyword>
<evidence type="ECO:0000313" key="4">
    <source>
        <dbReference type="Proteomes" id="UP000474777"/>
    </source>
</evidence>
<dbReference type="GO" id="GO:0016740">
    <property type="term" value="F:transferase activity"/>
    <property type="evidence" value="ECO:0007669"/>
    <property type="project" value="UniProtKB-KW"/>
</dbReference>
<evidence type="ECO:0000256" key="1">
    <source>
        <dbReference type="ARBA" id="ARBA00022679"/>
    </source>
</evidence>
<keyword evidence="1" id="KW-0808">Transferase</keyword>
<dbReference type="Pfam" id="PF00793">
    <property type="entry name" value="DAHP_synth_1"/>
    <property type="match status" value="1"/>
</dbReference>
<dbReference type="Gene3D" id="3.20.20.70">
    <property type="entry name" value="Aldolase class I"/>
    <property type="match status" value="1"/>
</dbReference>
<dbReference type="InterPro" id="IPR052899">
    <property type="entry name" value="Class-I_DAHP_synthase"/>
</dbReference>
<dbReference type="EMBL" id="JAAGWD010000002">
    <property type="protein sequence ID" value="NEM97009.1"/>
    <property type="molecule type" value="Genomic_DNA"/>
</dbReference>
<gene>
    <name evidence="3" type="ORF">GXP69_04815</name>
</gene>
<comment type="caution">
    <text evidence="3">The sequence shown here is derived from an EMBL/GenBank/DDBJ whole genome shotgun (WGS) entry which is preliminary data.</text>
</comment>
<feature type="domain" description="DAHP synthetase I/KDSA" evidence="2">
    <location>
        <begin position="20"/>
        <end position="264"/>
    </location>
</feature>
<accession>A0A6B3LJV4</accession>
<reference evidence="3 4" key="1">
    <citation type="submission" date="2020-02" db="EMBL/GenBank/DDBJ databases">
        <authorList>
            <person name="Kim M.K."/>
        </authorList>
    </citation>
    <scope>NUCLEOTIDE SEQUENCE [LARGE SCALE GENOMIC DNA]</scope>
    <source>
        <strain evidence="3 4">BT327</strain>
    </source>
</reference>
<protein>
    <submittedName>
        <fullName evidence="3">3-deoxy-7-phosphoheptulonate synthase</fullName>
    </submittedName>
</protein>
<sequence length="352" mass="38164">MRASKTTISAAPQSSFRNASGLPVLIAGPCSAESEAQILETAKQLQNLQNVTIFKAGIWKSRTRPNSFEGVGAAGLPWLQKAKEQTNMRLAVDVANAQQAEEALKHGIDILCLNGRVTVNPFAVQEIAEVLRGTATPLLVTNPVYPDLALWVGAFERLAQAGLTDLGAVHRGFSGKNKELLYRNQPEWETMMQLRKELPELPILCDISHIAGKRSLLYPVGQRALDLGVDGLLLESHISPATALSSQQQQLMPQELDVLLNALKTRVKLSETTELVEHLDAMRREVETLDKQLAELMLHRTAVTNQMSSFGLGSAPAATLLGKKHEQLAGLLQPTIKTLQGLGGNEHSSAVA</sequence>
<evidence type="ECO:0000259" key="2">
    <source>
        <dbReference type="Pfam" id="PF00793"/>
    </source>
</evidence>
<dbReference type="SUPFAM" id="SSF51569">
    <property type="entry name" value="Aldolase"/>
    <property type="match status" value="1"/>
</dbReference>
<dbReference type="PANTHER" id="PTHR43018:SF1">
    <property type="entry name" value="PROTEIN AROA(G)"/>
    <property type="match status" value="1"/>
</dbReference>
<name>A0A6B3LJV4_9BACT</name>
<dbReference type="Proteomes" id="UP000474777">
    <property type="component" value="Unassembled WGS sequence"/>
</dbReference>
<dbReference type="RefSeq" id="WP_163913009.1">
    <property type="nucleotide sequence ID" value="NZ_JAAGWD010000002.1"/>
</dbReference>
<organism evidence="3 4">
    <name type="scientific">Pontibacter burrus</name>
    <dbReference type="NCBI Taxonomy" id="2704466"/>
    <lineage>
        <taxon>Bacteria</taxon>
        <taxon>Pseudomonadati</taxon>
        <taxon>Bacteroidota</taxon>
        <taxon>Cytophagia</taxon>
        <taxon>Cytophagales</taxon>
        <taxon>Hymenobacteraceae</taxon>
        <taxon>Pontibacter</taxon>
    </lineage>
</organism>
<dbReference type="PANTHER" id="PTHR43018">
    <property type="entry name" value="PHOSPHO-2-DEHYDRO-3-DEOXYHEPTONATE ALDOLASE"/>
    <property type="match status" value="1"/>
</dbReference>
<dbReference type="AlphaFoldDB" id="A0A6B3LJV4"/>
<proteinExistence type="predicted"/>